<dbReference type="EC" id="2.1.1.37" evidence="1"/>
<keyword evidence="2 7" id="KW-0489">Methyltransferase</keyword>
<dbReference type="GO" id="GO:0003886">
    <property type="term" value="F:DNA (cytosine-5-)-methyltransferase activity"/>
    <property type="evidence" value="ECO:0007669"/>
    <property type="project" value="UniProtKB-EC"/>
</dbReference>
<comment type="catalytic activity">
    <reaction evidence="6">
        <text>a 2'-deoxycytidine in DNA + S-adenosyl-L-methionine = a 5-methyl-2'-deoxycytidine in DNA + S-adenosyl-L-homocysteine + H(+)</text>
        <dbReference type="Rhea" id="RHEA:13681"/>
        <dbReference type="Rhea" id="RHEA-COMP:11369"/>
        <dbReference type="Rhea" id="RHEA-COMP:11370"/>
        <dbReference type="ChEBI" id="CHEBI:15378"/>
        <dbReference type="ChEBI" id="CHEBI:57856"/>
        <dbReference type="ChEBI" id="CHEBI:59789"/>
        <dbReference type="ChEBI" id="CHEBI:85452"/>
        <dbReference type="ChEBI" id="CHEBI:85454"/>
        <dbReference type="EC" id="2.1.1.37"/>
    </reaction>
</comment>
<dbReference type="Pfam" id="PF00145">
    <property type="entry name" value="DNA_methylase"/>
    <property type="match status" value="2"/>
</dbReference>
<dbReference type="PRINTS" id="PR00105">
    <property type="entry name" value="C5METTRFRASE"/>
</dbReference>
<dbReference type="AlphaFoldDB" id="A0A1T0CE90"/>
<dbReference type="GO" id="GO:0044027">
    <property type="term" value="P:negative regulation of gene expression via chromosomal CpG island methylation"/>
    <property type="evidence" value="ECO:0007669"/>
    <property type="project" value="TreeGrafter"/>
</dbReference>
<dbReference type="SUPFAM" id="SSF53335">
    <property type="entry name" value="S-adenosyl-L-methionine-dependent methyltransferases"/>
    <property type="match status" value="1"/>
</dbReference>
<dbReference type="PANTHER" id="PTHR10629:SF52">
    <property type="entry name" value="DNA (CYTOSINE-5)-METHYLTRANSFERASE 1"/>
    <property type="match status" value="1"/>
</dbReference>
<evidence type="ECO:0000256" key="5">
    <source>
        <dbReference type="ARBA" id="ARBA00022747"/>
    </source>
</evidence>
<feature type="active site" evidence="7">
    <location>
        <position position="88"/>
    </location>
</feature>
<protein>
    <recommendedName>
        <fullName evidence="1">DNA (cytosine-5-)-methyltransferase</fullName>
        <ecNumber evidence="1">2.1.1.37</ecNumber>
    </recommendedName>
</protein>
<keyword evidence="5" id="KW-0680">Restriction system</keyword>
<reference evidence="8 9" key="1">
    <citation type="submission" date="2017-02" db="EMBL/GenBank/DDBJ databases">
        <title>Draft genome sequence of Moraxella lincolnii CCUG 9405T type strain.</title>
        <authorList>
            <person name="Salva-Serra F."/>
            <person name="Engstrom-Jakobsson H."/>
            <person name="Thorell K."/>
            <person name="Jaen-Luchoro D."/>
            <person name="Gonzales-Siles L."/>
            <person name="Karlsson R."/>
            <person name="Yazdan S."/>
            <person name="Boulund F."/>
            <person name="Johnning A."/>
            <person name="Engstrand L."/>
            <person name="Kristiansson E."/>
            <person name="Moore E."/>
        </authorList>
    </citation>
    <scope>NUCLEOTIDE SEQUENCE [LARGE SCALE GENOMIC DNA]</scope>
    <source>
        <strain evidence="8 9">CCUG 9405</strain>
    </source>
</reference>
<comment type="similarity">
    <text evidence="7">Belongs to the class I-like SAM-binding methyltransferase superfamily. C5-methyltransferase family.</text>
</comment>
<organism evidence="8 9">
    <name type="scientific">Lwoffella lincolnii</name>
    <dbReference type="NCBI Taxonomy" id="90241"/>
    <lineage>
        <taxon>Bacteria</taxon>
        <taxon>Pseudomonadati</taxon>
        <taxon>Pseudomonadota</taxon>
        <taxon>Gammaproteobacteria</taxon>
        <taxon>Moraxellales</taxon>
        <taxon>Moraxellaceae</taxon>
        <taxon>Lwoffella</taxon>
    </lineage>
</organism>
<dbReference type="Gene3D" id="3.40.50.150">
    <property type="entry name" value="Vaccinia Virus protein VP39"/>
    <property type="match status" value="1"/>
</dbReference>
<dbReference type="InterPro" id="IPR050390">
    <property type="entry name" value="C5-Methyltransferase"/>
</dbReference>
<dbReference type="Gene3D" id="3.90.120.10">
    <property type="entry name" value="DNA Methylase, subunit A, domain 2"/>
    <property type="match status" value="1"/>
</dbReference>
<evidence type="ECO:0000313" key="9">
    <source>
        <dbReference type="Proteomes" id="UP000191094"/>
    </source>
</evidence>
<evidence type="ECO:0000256" key="2">
    <source>
        <dbReference type="ARBA" id="ARBA00022603"/>
    </source>
</evidence>
<dbReference type="Proteomes" id="UP000191094">
    <property type="component" value="Unassembled WGS sequence"/>
</dbReference>
<evidence type="ECO:0000256" key="6">
    <source>
        <dbReference type="ARBA" id="ARBA00047422"/>
    </source>
</evidence>
<evidence type="ECO:0000256" key="1">
    <source>
        <dbReference type="ARBA" id="ARBA00011975"/>
    </source>
</evidence>
<evidence type="ECO:0000256" key="7">
    <source>
        <dbReference type="PROSITE-ProRule" id="PRU01016"/>
    </source>
</evidence>
<comment type="caution">
    <text evidence="8">The sequence shown here is derived from an EMBL/GenBank/DDBJ whole genome shotgun (WGS) entry which is preliminary data.</text>
</comment>
<dbReference type="GO" id="GO:0009307">
    <property type="term" value="P:DNA restriction-modification system"/>
    <property type="evidence" value="ECO:0007669"/>
    <property type="project" value="UniProtKB-KW"/>
</dbReference>
<dbReference type="RefSeq" id="WP_078307360.1">
    <property type="nucleotide sequence ID" value="NZ_CP147511.1"/>
</dbReference>
<dbReference type="EMBL" id="MUYT01000007">
    <property type="protein sequence ID" value="OOS20660.1"/>
    <property type="molecule type" value="Genomic_DNA"/>
</dbReference>
<accession>A0A1T0CE90</accession>
<gene>
    <name evidence="8" type="ORF">B0682_05835</name>
</gene>
<keyword evidence="9" id="KW-1185">Reference proteome</keyword>
<evidence type="ECO:0000313" key="8">
    <source>
        <dbReference type="EMBL" id="OOS20660.1"/>
    </source>
</evidence>
<dbReference type="PANTHER" id="PTHR10629">
    <property type="entry name" value="CYTOSINE-SPECIFIC METHYLTRANSFERASE"/>
    <property type="match status" value="1"/>
</dbReference>
<dbReference type="PROSITE" id="PS51679">
    <property type="entry name" value="SAM_MT_C5"/>
    <property type="match status" value="1"/>
</dbReference>
<dbReference type="GO" id="GO:0003677">
    <property type="term" value="F:DNA binding"/>
    <property type="evidence" value="ECO:0007669"/>
    <property type="project" value="TreeGrafter"/>
</dbReference>
<dbReference type="GO" id="GO:0032259">
    <property type="term" value="P:methylation"/>
    <property type="evidence" value="ECO:0007669"/>
    <property type="project" value="UniProtKB-KW"/>
</dbReference>
<dbReference type="STRING" id="90241.B0682_05835"/>
<proteinExistence type="inferred from homology"/>
<dbReference type="InterPro" id="IPR001525">
    <property type="entry name" value="C5_MeTfrase"/>
</dbReference>
<keyword evidence="4 7" id="KW-0949">S-adenosyl-L-methionine</keyword>
<name>A0A1T0CE90_9GAMM</name>
<dbReference type="OrthoDB" id="9813719at2"/>
<sequence>MNKIYTIFETFVGAGGSHIGFKQNGFKSVYVNDDNKDCIDTLLLNNPEIRQTAFVDCRSVLNVDTDNLLNNIKLKQGELDVMFGGIVCKGFSLAGERSPNDERNYFYHQQLKLVEITKPKISVIENVKAFSNGQVLSENTPKKIRDEVDRIWQALENYKGQKAELRKKNKITPEFEQKGIELRKQKEKLLTVLKENNYLISVLDDLYQIYDRIGYHVSHKILNTAWYGASTKRERIIIVAVRKDLPNNFKFPFPIYHSDEILTKLDFENIENAQFLKPISIGEALSKIDYTNKDDVDNHPMKHSPKTVERFKYIKAGSNIQETMHEIPDDLKISSFYSRGNTMRLSMQLLAPTLVPGHSNFPVHPIEHRSITVREAAVITGFPMDYKFVGNHSKRCEHVGNAVPPPLASAIAKECVKFLDNIKK</sequence>
<dbReference type="InterPro" id="IPR029063">
    <property type="entry name" value="SAM-dependent_MTases_sf"/>
</dbReference>
<evidence type="ECO:0000256" key="4">
    <source>
        <dbReference type="ARBA" id="ARBA00022691"/>
    </source>
</evidence>
<keyword evidence="3 7" id="KW-0808">Transferase</keyword>
<evidence type="ECO:0000256" key="3">
    <source>
        <dbReference type="ARBA" id="ARBA00022679"/>
    </source>
</evidence>